<sequence length="63" mass="7355">MPHNRCTPCPSSGTECIHTKVDLKRALNRDPVDRLRHNQSRRSSTTFSRVQRPRFSIFSMTKI</sequence>
<evidence type="ECO:0000313" key="3">
    <source>
        <dbReference type="Proteomes" id="UP000799118"/>
    </source>
</evidence>
<evidence type="ECO:0000313" key="2">
    <source>
        <dbReference type="EMBL" id="KAE9390895.1"/>
    </source>
</evidence>
<protein>
    <submittedName>
        <fullName evidence="2">Uncharacterized protein</fullName>
    </submittedName>
</protein>
<gene>
    <name evidence="2" type="ORF">BT96DRAFT_331146</name>
</gene>
<evidence type="ECO:0000256" key="1">
    <source>
        <dbReference type="SAM" id="MobiDB-lite"/>
    </source>
</evidence>
<keyword evidence="3" id="KW-1185">Reference proteome</keyword>
<accession>A0A6A4H0P1</accession>
<organism evidence="2 3">
    <name type="scientific">Gymnopus androsaceus JB14</name>
    <dbReference type="NCBI Taxonomy" id="1447944"/>
    <lineage>
        <taxon>Eukaryota</taxon>
        <taxon>Fungi</taxon>
        <taxon>Dikarya</taxon>
        <taxon>Basidiomycota</taxon>
        <taxon>Agaricomycotina</taxon>
        <taxon>Agaricomycetes</taxon>
        <taxon>Agaricomycetidae</taxon>
        <taxon>Agaricales</taxon>
        <taxon>Marasmiineae</taxon>
        <taxon>Omphalotaceae</taxon>
        <taxon>Gymnopus</taxon>
    </lineage>
</organism>
<proteinExistence type="predicted"/>
<feature type="region of interest" description="Disordered" evidence="1">
    <location>
        <begin position="28"/>
        <end position="50"/>
    </location>
</feature>
<dbReference type="Proteomes" id="UP000799118">
    <property type="component" value="Unassembled WGS sequence"/>
</dbReference>
<name>A0A6A4H0P1_9AGAR</name>
<dbReference type="EMBL" id="ML769642">
    <property type="protein sequence ID" value="KAE9390895.1"/>
    <property type="molecule type" value="Genomic_DNA"/>
</dbReference>
<dbReference type="AlphaFoldDB" id="A0A6A4H0P1"/>
<reference evidence="2" key="1">
    <citation type="journal article" date="2019" name="Environ. Microbiol.">
        <title>Fungal ecological strategies reflected in gene transcription - a case study of two litter decomposers.</title>
        <authorList>
            <person name="Barbi F."/>
            <person name="Kohler A."/>
            <person name="Barry K."/>
            <person name="Baskaran P."/>
            <person name="Daum C."/>
            <person name="Fauchery L."/>
            <person name="Ihrmark K."/>
            <person name="Kuo A."/>
            <person name="LaButti K."/>
            <person name="Lipzen A."/>
            <person name="Morin E."/>
            <person name="Grigoriev I.V."/>
            <person name="Henrissat B."/>
            <person name="Lindahl B."/>
            <person name="Martin F."/>
        </authorList>
    </citation>
    <scope>NUCLEOTIDE SEQUENCE</scope>
    <source>
        <strain evidence="2">JB14</strain>
    </source>
</reference>